<keyword evidence="2" id="KW-0472">Membrane</keyword>
<dbReference type="Pfam" id="PF00650">
    <property type="entry name" value="CRAL_TRIO"/>
    <property type="match status" value="1"/>
</dbReference>
<name>A0A6P8EXF8_CLUHA</name>
<dbReference type="InterPro" id="IPR036273">
    <property type="entry name" value="CRAL/TRIO_N_dom_sf"/>
</dbReference>
<dbReference type="SUPFAM" id="SSF52087">
    <property type="entry name" value="CRAL/TRIO domain"/>
    <property type="match status" value="1"/>
</dbReference>
<feature type="domain" description="CRAL-TRIO" evidence="3">
    <location>
        <begin position="101"/>
        <end position="243"/>
    </location>
</feature>
<dbReference type="InterPro" id="IPR008962">
    <property type="entry name" value="PapD-like_sf"/>
</dbReference>
<evidence type="ECO:0000256" key="2">
    <source>
        <dbReference type="SAM" id="Phobius"/>
    </source>
</evidence>
<evidence type="ECO:0000313" key="6">
    <source>
        <dbReference type="RefSeq" id="XP_031416540.1"/>
    </source>
</evidence>
<dbReference type="SUPFAM" id="SSF46938">
    <property type="entry name" value="CRAL/TRIO N-terminal domain"/>
    <property type="match status" value="1"/>
</dbReference>
<dbReference type="Gene3D" id="2.60.40.10">
    <property type="entry name" value="Immunoglobulins"/>
    <property type="match status" value="1"/>
</dbReference>
<protein>
    <submittedName>
        <fullName evidence="6">Motile sperm domain-containing protein 2</fullName>
    </submittedName>
</protein>
<dbReference type="PROSITE" id="PS50191">
    <property type="entry name" value="CRAL_TRIO"/>
    <property type="match status" value="1"/>
</dbReference>
<dbReference type="Pfam" id="PF00635">
    <property type="entry name" value="Motile_Sperm"/>
    <property type="match status" value="1"/>
</dbReference>
<feature type="domain" description="MSP" evidence="4">
    <location>
        <begin position="332"/>
        <end position="449"/>
    </location>
</feature>
<dbReference type="CTD" id="158747"/>
<accession>A0A6P8EXF8</accession>
<dbReference type="RefSeq" id="XP_031416540.1">
    <property type="nucleotide sequence ID" value="XM_031560680.1"/>
</dbReference>
<dbReference type="CDD" id="cd00170">
    <property type="entry name" value="SEC14"/>
    <property type="match status" value="1"/>
</dbReference>
<feature type="transmembrane region" description="Helical" evidence="2">
    <location>
        <begin position="501"/>
        <end position="521"/>
    </location>
</feature>
<dbReference type="GeneID" id="105898106"/>
<feature type="region of interest" description="Disordered" evidence="1">
    <location>
        <begin position="256"/>
        <end position="276"/>
    </location>
</feature>
<dbReference type="KEGG" id="char:105898106"/>
<dbReference type="OrthoDB" id="75724at2759"/>
<keyword evidence="5" id="KW-1185">Reference proteome</keyword>
<organism evidence="5 6">
    <name type="scientific">Clupea harengus</name>
    <name type="common">Atlantic herring</name>
    <dbReference type="NCBI Taxonomy" id="7950"/>
    <lineage>
        <taxon>Eukaryota</taxon>
        <taxon>Metazoa</taxon>
        <taxon>Chordata</taxon>
        <taxon>Craniata</taxon>
        <taxon>Vertebrata</taxon>
        <taxon>Euteleostomi</taxon>
        <taxon>Actinopterygii</taxon>
        <taxon>Neopterygii</taxon>
        <taxon>Teleostei</taxon>
        <taxon>Clupei</taxon>
        <taxon>Clupeiformes</taxon>
        <taxon>Clupeoidei</taxon>
        <taxon>Clupeidae</taxon>
        <taxon>Clupea</taxon>
    </lineage>
</organism>
<feature type="region of interest" description="Disordered" evidence="1">
    <location>
        <begin position="1"/>
        <end position="35"/>
    </location>
</feature>
<dbReference type="GO" id="GO:0012505">
    <property type="term" value="C:endomembrane system"/>
    <property type="evidence" value="ECO:0007669"/>
    <property type="project" value="TreeGrafter"/>
</dbReference>
<dbReference type="InterPro" id="IPR001251">
    <property type="entry name" value="CRAL-TRIO_dom"/>
</dbReference>
<sequence>MAEVGQPESEQNTETKIEETRQRFKNEYVQDSSDKYDSRDVDRLMKDDNMAEGYLSWRQNVVEDALKMIDESFQWRKELSLNDLTESCIPKWMFETGAVFLHGYDKEGNKLFWFKVKLHTKDAKTVQDKKKYVAFWLERYAKREPGMPLTVLFDMTESGISNIDMEFVKYIICCFKVYYPKFLSKMIMYEMPWIMNAAWKIVKTWLGPEAISKLKFVSKSEIQTYIDPEHLPLHMGGTDTFKYTYPPLPDDDFQSPVSENGPIVSEDESEGKDPEVDCRESLESSYTSEVVAKPKKVNFSEDSLKLDDLDKGDGFGRVKGVRKPLTTFKGTLLHISPAEELSFGSKESEKKCLIILSNVTKNQVAFKVRTTAPEKYRVKPSNSSCEPGASMDIVVSLHGGFQASPQDRFLVMAAEMEQSAGAGSPELAQFWKDVPKAKIMEHRLRCHVLESVKPILSLGSESPLASGPNGHQDLQTTLVRVMAINSRLEQKLDSCLWIQKLLMVLVSVLMAFSVSTFYLIWTSYS</sequence>
<proteinExistence type="predicted"/>
<reference evidence="6" key="1">
    <citation type="submission" date="2025-08" db="UniProtKB">
        <authorList>
            <consortium name="RefSeq"/>
        </authorList>
    </citation>
    <scope>IDENTIFICATION</scope>
</reference>
<dbReference type="PANTHER" id="PTHR46384">
    <property type="entry name" value="MOTILE SPERM DOMAIN-CONTAINING PROTEIN 2"/>
    <property type="match status" value="1"/>
</dbReference>
<dbReference type="PROSITE" id="PS50202">
    <property type="entry name" value="MSP"/>
    <property type="match status" value="1"/>
</dbReference>
<dbReference type="Proteomes" id="UP000515152">
    <property type="component" value="Chromosome 2"/>
</dbReference>
<evidence type="ECO:0000259" key="3">
    <source>
        <dbReference type="PROSITE" id="PS50191"/>
    </source>
</evidence>
<dbReference type="SUPFAM" id="SSF49354">
    <property type="entry name" value="PapD-like"/>
    <property type="match status" value="1"/>
</dbReference>
<keyword evidence="2" id="KW-0812">Transmembrane</keyword>
<keyword evidence="2" id="KW-1133">Transmembrane helix</keyword>
<dbReference type="SMART" id="SM00516">
    <property type="entry name" value="SEC14"/>
    <property type="match status" value="1"/>
</dbReference>
<dbReference type="InterPro" id="IPR036865">
    <property type="entry name" value="CRAL-TRIO_dom_sf"/>
</dbReference>
<dbReference type="PANTHER" id="PTHR46384:SF1">
    <property type="entry name" value="MOTILE SPERM DOMAIN-CONTAINING PROTEIN 2"/>
    <property type="match status" value="1"/>
</dbReference>
<dbReference type="InterPro" id="IPR053012">
    <property type="entry name" value="ER-organelle_contact"/>
</dbReference>
<evidence type="ECO:0000256" key="1">
    <source>
        <dbReference type="SAM" id="MobiDB-lite"/>
    </source>
</evidence>
<gene>
    <name evidence="6" type="primary">mospd2</name>
</gene>
<feature type="compositionally biased region" description="Basic and acidic residues" evidence="1">
    <location>
        <begin position="13"/>
        <end position="35"/>
    </location>
</feature>
<evidence type="ECO:0000313" key="5">
    <source>
        <dbReference type="Proteomes" id="UP000515152"/>
    </source>
</evidence>
<dbReference type="Gene3D" id="3.40.525.10">
    <property type="entry name" value="CRAL-TRIO lipid binding domain"/>
    <property type="match status" value="1"/>
</dbReference>
<dbReference type="InterPro" id="IPR013783">
    <property type="entry name" value="Ig-like_fold"/>
</dbReference>
<dbReference type="InterPro" id="IPR000535">
    <property type="entry name" value="MSP_dom"/>
</dbReference>
<dbReference type="AlphaFoldDB" id="A0A6P8EXF8"/>
<evidence type="ECO:0000259" key="4">
    <source>
        <dbReference type="PROSITE" id="PS50202"/>
    </source>
</evidence>
<dbReference type="GO" id="GO:0140284">
    <property type="term" value="C:endoplasmic reticulum-endosome membrane contact site"/>
    <property type="evidence" value="ECO:0007669"/>
    <property type="project" value="TreeGrafter"/>
</dbReference>